<feature type="domain" description="DUF4143" evidence="2">
    <location>
        <begin position="194"/>
        <end position="342"/>
    </location>
</feature>
<evidence type="ECO:0000259" key="1">
    <source>
        <dbReference type="Pfam" id="PF13173"/>
    </source>
</evidence>
<proteinExistence type="predicted"/>
<evidence type="ECO:0000313" key="3">
    <source>
        <dbReference type="EMBL" id="MBM3316706.1"/>
    </source>
</evidence>
<dbReference type="Pfam" id="PF13635">
    <property type="entry name" value="DUF4143"/>
    <property type="match status" value="1"/>
</dbReference>
<keyword evidence="3" id="KW-0067">ATP-binding</keyword>
<dbReference type="PANTHER" id="PTHR43566:SF1">
    <property type="entry name" value="AAA+ ATPASE DOMAIN-CONTAINING PROTEIN"/>
    <property type="match status" value="1"/>
</dbReference>
<protein>
    <submittedName>
        <fullName evidence="3">ATP-binding protein</fullName>
    </submittedName>
</protein>
<dbReference type="GO" id="GO:0005524">
    <property type="term" value="F:ATP binding"/>
    <property type="evidence" value="ECO:0007669"/>
    <property type="project" value="UniProtKB-KW"/>
</dbReference>
<dbReference type="Pfam" id="PF13173">
    <property type="entry name" value="AAA_14"/>
    <property type="match status" value="1"/>
</dbReference>
<dbReference type="InterPro" id="IPR027417">
    <property type="entry name" value="P-loop_NTPase"/>
</dbReference>
<reference evidence="3" key="1">
    <citation type="submission" date="2019-03" db="EMBL/GenBank/DDBJ databases">
        <title>Lake Tanganyika Metagenome-Assembled Genomes (MAGs).</title>
        <authorList>
            <person name="Tran P."/>
        </authorList>
    </citation>
    <scope>NUCLEOTIDE SEQUENCE</scope>
    <source>
        <strain evidence="3">M_DeepCast_400m_m2_100</strain>
    </source>
</reference>
<feature type="domain" description="AAA" evidence="1">
    <location>
        <begin position="17"/>
        <end position="133"/>
    </location>
</feature>
<sequence>MERRRYLEAPIREDLSSKMVFVAGPRQVGKTTMARQILAASGVGAYLSWDSREDRREIRAARWPGGDALVVLDELHKWRPWKSWIKGEYDKHRDHLRLLVTGSARMDVYRRGGDSLQGRYHHYRLHPFTLGELGSGGPPASPEPGAELQIPTRASREALLALMKFGGFPEPVLAQSDRTLRRWQRERLERFFREDVRDLALVRDLSSMQILADLLPERVGSPLSLNALREDLEVSHRAVTLWMDILERLYHLFRVRPYASTKVRGLRKMPKLYLWDWSLIPESGPRLENLVAAHLLKLVHLLQDRDGHSLELRYLRDRTGKETDFLIVAAGKPWVAVEVKRSSTQIDPALVHFREKLAIPWAYQVVLESERDFVQDGVRCVPAHRFLAALA</sequence>
<organism evidence="3 4">
    <name type="scientific">Eiseniibacteriota bacterium</name>
    <dbReference type="NCBI Taxonomy" id="2212470"/>
    <lineage>
        <taxon>Bacteria</taxon>
        <taxon>Candidatus Eiseniibacteriota</taxon>
    </lineage>
</organism>
<evidence type="ECO:0000259" key="2">
    <source>
        <dbReference type="Pfam" id="PF13635"/>
    </source>
</evidence>
<keyword evidence="3" id="KW-0547">Nucleotide-binding</keyword>
<dbReference type="InterPro" id="IPR041682">
    <property type="entry name" value="AAA_14"/>
</dbReference>
<comment type="caution">
    <text evidence="3">The sequence shown here is derived from an EMBL/GenBank/DDBJ whole genome shotgun (WGS) entry which is preliminary data.</text>
</comment>
<evidence type="ECO:0000313" key="4">
    <source>
        <dbReference type="Proteomes" id="UP000748308"/>
    </source>
</evidence>
<dbReference type="InterPro" id="IPR025420">
    <property type="entry name" value="DUF4143"/>
</dbReference>
<dbReference type="Proteomes" id="UP000748308">
    <property type="component" value="Unassembled WGS sequence"/>
</dbReference>
<dbReference type="AlphaFoldDB" id="A0A937XA56"/>
<accession>A0A937XA56</accession>
<gene>
    <name evidence="3" type="ORF">FJY75_02530</name>
</gene>
<name>A0A937XA56_UNCEI</name>
<dbReference type="SUPFAM" id="SSF52540">
    <property type="entry name" value="P-loop containing nucleoside triphosphate hydrolases"/>
    <property type="match status" value="1"/>
</dbReference>
<dbReference type="EMBL" id="VGIY01000034">
    <property type="protein sequence ID" value="MBM3316706.1"/>
    <property type="molecule type" value="Genomic_DNA"/>
</dbReference>
<dbReference type="PANTHER" id="PTHR43566">
    <property type="entry name" value="CONSERVED PROTEIN"/>
    <property type="match status" value="1"/>
</dbReference>